<gene>
    <name evidence="8" type="ORF">GIB67_034838</name>
</gene>
<comment type="similarity">
    <text evidence="2">Belongs to the glyceraldehyde-3-phosphate dehydrogenase family.</text>
</comment>
<dbReference type="GO" id="GO:0005829">
    <property type="term" value="C:cytosol"/>
    <property type="evidence" value="ECO:0007669"/>
    <property type="project" value="TreeGrafter"/>
</dbReference>
<keyword evidence="4" id="KW-0560">Oxidoreductase</keyword>
<dbReference type="EMBL" id="JACGCM010001586">
    <property type="protein sequence ID" value="KAF6153116.1"/>
    <property type="molecule type" value="Genomic_DNA"/>
</dbReference>
<dbReference type="OrthoDB" id="1152826at2759"/>
<evidence type="ECO:0000256" key="3">
    <source>
        <dbReference type="ARBA" id="ARBA00013119"/>
    </source>
</evidence>
<dbReference type="Pfam" id="PF02800">
    <property type="entry name" value="Gp_dh_C"/>
    <property type="match status" value="1"/>
</dbReference>
<evidence type="ECO:0000256" key="4">
    <source>
        <dbReference type="ARBA" id="ARBA00023002"/>
    </source>
</evidence>
<comment type="caution">
    <text evidence="8">The sequence shown here is derived from an EMBL/GenBank/DDBJ whole genome shotgun (WGS) entry which is preliminary data.</text>
</comment>
<sequence>MSFCVHTVDISVIDLTVRLEKKATYDHIKAAIKEESESKLKGILGYTEDYVVSTDFVGDNRLMLFMTYVLHHVSMF</sequence>
<dbReference type="EC" id="1.2.1.12" evidence="3"/>
<evidence type="ECO:0000256" key="5">
    <source>
        <dbReference type="ARBA" id="ARBA00023027"/>
    </source>
</evidence>
<evidence type="ECO:0000256" key="6">
    <source>
        <dbReference type="ARBA" id="ARBA00023152"/>
    </source>
</evidence>
<keyword evidence="5" id="KW-0520">NAD</keyword>
<dbReference type="AlphaFoldDB" id="A0A7J7MDZ6"/>
<evidence type="ECO:0000256" key="1">
    <source>
        <dbReference type="ARBA" id="ARBA00004869"/>
    </source>
</evidence>
<evidence type="ECO:0000256" key="2">
    <source>
        <dbReference type="ARBA" id="ARBA00007406"/>
    </source>
</evidence>
<organism evidence="8 9">
    <name type="scientific">Kingdonia uniflora</name>
    <dbReference type="NCBI Taxonomy" id="39325"/>
    <lineage>
        <taxon>Eukaryota</taxon>
        <taxon>Viridiplantae</taxon>
        <taxon>Streptophyta</taxon>
        <taxon>Embryophyta</taxon>
        <taxon>Tracheophyta</taxon>
        <taxon>Spermatophyta</taxon>
        <taxon>Magnoliopsida</taxon>
        <taxon>Ranunculales</taxon>
        <taxon>Circaeasteraceae</taxon>
        <taxon>Kingdonia</taxon>
    </lineage>
</organism>
<dbReference type="PANTHER" id="PTHR10836">
    <property type="entry name" value="GLYCERALDEHYDE 3-PHOSPHATE DEHYDROGENASE"/>
    <property type="match status" value="1"/>
</dbReference>
<keyword evidence="9" id="KW-1185">Reference proteome</keyword>
<name>A0A7J7MDZ6_9MAGN</name>
<protein>
    <recommendedName>
        <fullName evidence="3">glyceraldehyde-3-phosphate dehydrogenase (phosphorylating)</fullName>
        <ecNumber evidence="3">1.2.1.12</ecNumber>
    </recommendedName>
</protein>
<accession>A0A7J7MDZ6</accession>
<dbReference type="Gene3D" id="3.30.360.10">
    <property type="entry name" value="Dihydrodipicolinate Reductase, domain 2"/>
    <property type="match status" value="1"/>
</dbReference>
<feature type="domain" description="Glyceraldehyde 3-phosphate dehydrogenase catalytic" evidence="7">
    <location>
        <begin position="1"/>
        <end position="65"/>
    </location>
</feature>
<dbReference type="PANTHER" id="PTHR10836:SF112">
    <property type="entry name" value="GLYCERALDEHYDE-3-PHOSPHATE DEHYDROGENASE GAPC1, CYTOSOLIC-RELATED"/>
    <property type="match status" value="1"/>
</dbReference>
<dbReference type="GO" id="GO:0006096">
    <property type="term" value="P:glycolytic process"/>
    <property type="evidence" value="ECO:0007669"/>
    <property type="project" value="UniProtKB-KW"/>
</dbReference>
<dbReference type="InterPro" id="IPR020831">
    <property type="entry name" value="GlycerAld/Erythrose_P_DH"/>
</dbReference>
<evidence type="ECO:0000313" key="8">
    <source>
        <dbReference type="EMBL" id="KAF6153116.1"/>
    </source>
</evidence>
<dbReference type="Proteomes" id="UP000541444">
    <property type="component" value="Unassembled WGS sequence"/>
</dbReference>
<proteinExistence type="inferred from homology"/>
<evidence type="ECO:0000313" key="9">
    <source>
        <dbReference type="Proteomes" id="UP000541444"/>
    </source>
</evidence>
<keyword evidence="6" id="KW-0324">Glycolysis</keyword>
<reference evidence="8 9" key="1">
    <citation type="journal article" date="2020" name="IScience">
        <title>Genome Sequencing of the Endangered Kingdonia uniflora (Circaeasteraceae, Ranunculales) Reveals Potential Mechanisms of Evolutionary Specialization.</title>
        <authorList>
            <person name="Sun Y."/>
            <person name="Deng T."/>
            <person name="Zhang A."/>
            <person name="Moore M.J."/>
            <person name="Landis J.B."/>
            <person name="Lin N."/>
            <person name="Zhang H."/>
            <person name="Zhang X."/>
            <person name="Huang J."/>
            <person name="Zhang X."/>
            <person name="Sun H."/>
            <person name="Wang H."/>
        </authorList>
    </citation>
    <scope>NUCLEOTIDE SEQUENCE [LARGE SCALE GENOMIC DNA]</scope>
    <source>
        <strain evidence="8">TB1705</strain>
        <tissue evidence="8">Leaf</tissue>
    </source>
</reference>
<dbReference type="GO" id="GO:0004365">
    <property type="term" value="F:glyceraldehyde-3-phosphate dehydrogenase (NAD+) (phosphorylating) activity"/>
    <property type="evidence" value="ECO:0007669"/>
    <property type="project" value="UniProtKB-EC"/>
</dbReference>
<dbReference type="InterPro" id="IPR020829">
    <property type="entry name" value="GlycerAld_3-P_DH_cat"/>
</dbReference>
<evidence type="ECO:0000259" key="7">
    <source>
        <dbReference type="Pfam" id="PF02800"/>
    </source>
</evidence>
<dbReference type="SUPFAM" id="SSF55347">
    <property type="entry name" value="Glyceraldehyde-3-phosphate dehydrogenase-like, C-terminal domain"/>
    <property type="match status" value="1"/>
</dbReference>
<comment type="pathway">
    <text evidence="1">Carbohydrate degradation; glycolysis; pyruvate from D-glyceraldehyde 3-phosphate: step 1/5.</text>
</comment>